<dbReference type="InterPro" id="IPR050483">
    <property type="entry name" value="CoA-transferase_III_domain"/>
</dbReference>
<dbReference type="GO" id="GO:0008410">
    <property type="term" value="F:CoA-transferase activity"/>
    <property type="evidence" value="ECO:0007669"/>
    <property type="project" value="TreeGrafter"/>
</dbReference>
<evidence type="ECO:0000256" key="1">
    <source>
        <dbReference type="ARBA" id="ARBA00022679"/>
    </source>
</evidence>
<evidence type="ECO:0000313" key="4">
    <source>
        <dbReference type="Proteomes" id="UP000027647"/>
    </source>
</evidence>
<dbReference type="STRING" id="1044.EH31_15720"/>
<keyword evidence="1" id="KW-0808">Transferase</keyword>
<dbReference type="PANTHER" id="PTHR48207:SF4">
    <property type="entry name" value="BLL6097 PROTEIN"/>
    <property type="match status" value="1"/>
</dbReference>
<accession>A0A074M683</accession>
<evidence type="ECO:0000256" key="2">
    <source>
        <dbReference type="SAM" id="MobiDB-lite"/>
    </source>
</evidence>
<proteinExistence type="predicted"/>
<sequence length="388" mass="42625">MGPQDNLPMLEGLKVVDLTSVVFGPYATQILADYGAEVTKIEAPGGDVYRYGAKHAKTPGMGPGFIALNRGKKSLMLDLKQTPDVERLRSLLSEADVFIHNVREEAIGRLGFGYEAVKALKPDIIYVHCVGFGSGGPYAGLQAYDDVIQAATGTTSLLPRVDGNERPRYLPSLIADKVAGLHAAYATMAAITHRLRTGRGQHIEVPMFEAFASFMMKEHLDGHTFDPPNNGAGYSRQVDPNRQPFQTKDGWISIVPYILPHFPLVVKLLGDAEFASQDRWKDTATLVRCAPELYAKISELSAAKTTDECVQIMRGANIPCMPAVDLDEVIKDEHLNATGFFERSHHPSEGALFQMRDPNRFSDWEQGPLGDAPLLGEHNNEDQGQNPR</sequence>
<name>A0A074M683_ERYLO</name>
<dbReference type="EMBL" id="JMIW01000007">
    <property type="protein sequence ID" value="KEO88879.1"/>
    <property type="molecule type" value="Genomic_DNA"/>
</dbReference>
<dbReference type="InterPro" id="IPR003673">
    <property type="entry name" value="CoA-Trfase_fam_III"/>
</dbReference>
<gene>
    <name evidence="3" type="ORF">EH31_15720</name>
</gene>
<protein>
    <submittedName>
        <fullName evidence="3">Carnitine dehydratase</fullName>
    </submittedName>
</protein>
<dbReference type="Proteomes" id="UP000027647">
    <property type="component" value="Unassembled WGS sequence"/>
</dbReference>
<dbReference type="AlphaFoldDB" id="A0A074M683"/>
<evidence type="ECO:0000313" key="3">
    <source>
        <dbReference type="EMBL" id="KEO88879.1"/>
    </source>
</evidence>
<dbReference type="InterPro" id="IPR023606">
    <property type="entry name" value="CoA-Trfase_III_dom_1_sf"/>
</dbReference>
<dbReference type="Gene3D" id="3.40.50.10540">
    <property type="entry name" value="Crotonobetainyl-coa:carnitine coa-transferase, domain 1"/>
    <property type="match status" value="1"/>
</dbReference>
<dbReference type="InterPro" id="IPR044855">
    <property type="entry name" value="CoA-Trfase_III_dom3_sf"/>
</dbReference>
<dbReference type="PANTHER" id="PTHR48207">
    <property type="entry name" value="SUCCINATE--HYDROXYMETHYLGLUTARATE COA-TRANSFERASE"/>
    <property type="match status" value="1"/>
</dbReference>
<dbReference type="Pfam" id="PF02515">
    <property type="entry name" value="CoA_transf_3"/>
    <property type="match status" value="1"/>
</dbReference>
<reference evidence="3 4" key="1">
    <citation type="submission" date="2014-04" db="EMBL/GenBank/DDBJ databases">
        <title>A comprehensive comparison of genomes of Erythrobacter spp. strains.</title>
        <authorList>
            <person name="Zheng Q."/>
        </authorList>
    </citation>
    <scope>NUCLEOTIDE SEQUENCE [LARGE SCALE GENOMIC DNA]</scope>
    <source>
        <strain evidence="3 4">DSM 6997</strain>
    </source>
</reference>
<dbReference type="SUPFAM" id="SSF89796">
    <property type="entry name" value="CoA-transferase family III (CaiB/BaiF)"/>
    <property type="match status" value="1"/>
</dbReference>
<comment type="caution">
    <text evidence="3">The sequence shown here is derived from an EMBL/GenBank/DDBJ whole genome shotgun (WGS) entry which is preliminary data.</text>
</comment>
<dbReference type="Gene3D" id="3.30.1540.10">
    <property type="entry name" value="formyl-coa transferase, domain 3"/>
    <property type="match status" value="1"/>
</dbReference>
<keyword evidence="4" id="KW-1185">Reference proteome</keyword>
<organism evidence="3 4">
    <name type="scientific">Erythrobacter longus</name>
    <dbReference type="NCBI Taxonomy" id="1044"/>
    <lineage>
        <taxon>Bacteria</taxon>
        <taxon>Pseudomonadati</taxon>
        <taxon>Pseudomonadota</taxon>
        <taxon>Alphaproteobacteria</taxon>
        <taxon>Sphingomonadales</taxon>
        <taxon>Erythrobacteraceae</taxon>
        <taxon>Erythrobacter/Porphyrobacter group</taxon>
        <taxon>Erythrobacter</taxon>
    </lineage>
</organism>
<feature type="region of interest" description="Disordered" evidence="2">
    <location>
        <begin position="362"/>
        <end position="388"/>
    </location>
</feature>
<dbReference type="eggNOG" id="COG1804">
    <property type="taxonomic scope" value="Bacteria"/>
</dbReference>